<feature type="signal peptide" evidence="1">
    <location>
        <begin position="1"/>
        <end position="18"/>
    </location>
</feature>
<organism evidence="2 3">
    <name type="scientific">Lishizhenia tianjinensis</name>
    <dbReference type="NCBI Taxonomy" id="477690"/>
    <lineage>
        <taxon>Bacteria</taxon>
        <taxon>Pseudomonadati</taxon>
        <taxon>Bacteroidota</taxon>
        <taxon>Flavobacteriia</taxon>
        <taxon>Flavobacteriales</taxon>
        <taxon>Crocinitomicaceae</taxon>
        <taxon>Lishizhenia</taxon>
    </lineage>
</organism>
<evidence type="ECO:0000256" key="1">
    <source>
        <dbReference type="SAM" id="SignalP"/>
    </source>
</evidence>
<sequence length="367" mass="43234">MKKTVLGLLIFISSLSQAQLQILNHKQEALNNVEVLKHGELVGISNDEGRLPALEKDTTYTLFHPSYRLKEFVYNKQENLNLGEPIQLFESVGVSQNEGNLFQRIYDSTYHNFVKQNIAVLGELWIYQRVVATSSEKNDTTLNIIKADVAYAKHEKRKKETWWVKGEPQRMFQRGGVLFGEKEFKKESLNLNGALPSPDYLTSFFRYKSFFESSSGYDQERYYSPTLSRVNLKYSNEKNYLLSHDIQYASLNYSCEKYESIRNSPERIATVMNIEMFIPKKYNYWKFVEKEGHYYPEMMRFGYHLHTSRTDIIYSGDFETCYIFKAKEVVPQNELSEEYKKENFSNNNFIQRIKPTPEILNFPYVME</sequence>
<gene>
    <name evidence="2" type="ORF">SAMN05216474_3124</name>
</gene>
<keyword evidence="1" id="KW-0732">Signal</keyword>
<accession>A0A1I7BVR0</accession>
<dbReference type="AlphaFoldDB" id="A0A1I7BVR0"/>
<dbReference type="STRING" id="477690.SAMN05216474_3124"/>
<name>A0A1I7BVR0_9FLAO</name>
<reference evidence="2 3" key="1">
    <citation type="submission" date="2016-10" db="EMBL/GenBank/DDBJ databases">
        <authorList>
            <person name="de Groot N.N."/>
        </authorList>
    </citation>
    <scope>NUCLEOTIDE SEQUENCE [LARGE SCALE GENOMIC DNA]</scope>
    <source>
        <strain evidence="2 3">CGMCC 1.7005</strain>
    </source>
</reference>
<proteinExistence type="predicted"/>
<feature type="chain" id="PRO_5014867340" evidence="1">
    <location>
        <begin position="19"/>
        <end position="367"/>
    </location>
</feature>
<evidence type="ECO:0000313" key="2">
    <source>
        <dbReference type="EMBL" id="SFT91296.1"/>
    </source>
</evidence>
<keyword evidence="3" id="KW-1185">Reference proteome</keyword>
<protein>
    <submittedName>
        <fullName evidence="2">Uncharacterized protein</fullName>
    </submittedName>
</protein>
<dbReference type="Proteomes" id="UP000236454">
    <property type="component" value="Unassembled WGS sequence"/>
</dbReference>
<dbReference type="EMBL" id="FPAS01000008">
    <property type="protein sequence ID" value="SFT91296.1"/>
    <property type="molecule type" value="Genomic_DNA"/>
</dbReference>
<dbReference type="RefSeq" id="WP_090253315.1">
    <property type="nucleotide sequence ID" value="NZ_FPAS01000008.1"/>
</dbReference>
<evidence type="ECO:0000313" key="3">
    <source>
        <dbReference type="Proteomes" id="UP000236454"/>
    </source>
</evidence>